<keyword evidence="1" id="KW-0175">Coiled coil</keyword>
<evidence type="ECO:0000313" key="2">
    <source>
        <dbReference type="EMBL" id="DAE27259.1"/>
    </source>
</evidence>
<name>A0A8S5R7X5_9VIRU</name>
<organism evidence="2">
    <name type="scientific">virus sp. ctee23</name>
    <dbReference type="NCBI Taxonomy" id="2826809"/>
    <lineage>
        <taxon>Viruses</taxon>
    </lineage>
</organism>
<evidence type="ECO:0000256" key="1">
    <source>
        <dbReference type="SAM" id="Coils"/>
    </source>
</evidence>
<dbReference type="EMBL" id="BK015833">
    <property type="protein sequence ID" value="DAE27259.1"/>
    <property type="molecule type" value="Genomic_DNA"/>
</dbReference>
<sequence length="168" mass="18371">MFSALRQSGTVYILTKGDTPALKTGVVQSVTSPVTKFGTQLMPGQFQQDTVIDLTVKVGDELLTFKQLPSASVIASSGNMVVSESRDAMVAEVENMMRTSKEVLESVDYHRNALEACESIMCSLNPRLAEEKEQKEKIETLERKLGGIEDTVGDLKELLLKALKSSKS</sequence>
<accession>A0A8S5R7X5</accession>
<proteinExistence type="predicted"/>
<protein>
    <submittedName>
        <fullName evidence="2">Uncharacterized protein</fullName>
    </submittedName>
</protein>
<reference evidence="2" key="1">
    <citation type="journal article" date="2021" name="Proc. Natl. Acad. Sci. U.S.A.">
        <title>A Catalog of Tens of Thousands of Viruses from Human Metagenomes Reveals Hidden Associations with Chronic Diseases.</title>
        <authorList>
            <person name="Tisza M.J."/>
            <person name="Buck C.B."/>
        </authorList>
    </citation>
    <scope>NUCLEOTIDE SEQUENCE</scope>
    <source>
        <strain evidence="2">Ctee23</strain>
    </source>
</reference>
<feature type="coiled-coil region" evidence="1">
    <location>
        <begin position="131"/>
        <end position="158"/>
    </location>
</feature>